<dbReference type="Proteomes" id="UP000266841">
    <property type="component" value="Unassembled WGS sequence"/>
</dbReference>
<dbReference type="Pfam" id="PF08238">
    <property type="entry name" value="Sel1"/>
    <property type="match status" value="3"/>
</dbReference>
<dbReference type="OrthoDB" id="272077at2759"/>
<dbReference type="Gene3D" id="1.25.40.10">
    <property type="entry name" value="Tetratricopeptide repeat domain"/>
    <property type="match status" value="1"/>
</dbReference>
<sequence length="248" mass="27616">MFDCAFCRTPLPDNDAAKLAMIQARVSKKDPEGINFLGEQYFHGGLGLKKNTRKAFELYTEAAELGSTDALFSLGTAYRQGHGVQQDEAKAVEFFAKAAMQGHVITRHNLGGLEGKKGNFDRSMRHYLISAKMGYERSSEVIKKMFMAGLATKEQYSEALKGYQDAVNEMKSNDRDEAKVDSRYWKADRSNSIMDDRFLGRTGPWGPLPAGGLDLSKTLQPFAANHGQTYRGRALLVENFQRAETAKP</sequence>
<comment type="caution">
    <text evidence="1">The sequence shown here is derived from an EMBL/GenBank/DDBJ whole genome shotgun (WGS) entry which is preliminary data.</text>
</comment>
<dbReference type="AlphaFoldDB" id="K0SZX0"/>
<dbReference type="SMART" id="SM00671">
    <property type="entry name" value="SEL1"/>
    <property type="match status" value="3"/>
</dbReference>
<dbReference type="SUPFAM" id="SSF81901">
    <property type="entry name" value="HCP-like"/>
    <property type="match status" value="1"/>
</dbReference>
<dbReference type="InterPro" id="IPR006597">
    <property type="entry name" value="Sel1-like"/>
</dbReference>
<dbReference type="PANTHER" id="PTHR43628">
    <property type="entry name" value="ACTIVATOR OF C KINASE PROTEIN 1-RELATED"/>
    <property type="match status" value="1"/>
</dbReference>
<gene>
    <name evidence="1" type="ORF">THAOC_07598</name>
</gene>
<dbReference type="eggNOG" id="KOG1550">
    <property type="taxonomic scope" value="Eukaryota"/>
</dbReference>
<dbReference type="PANTHER" id="PTHR43628:SF1">
    <property type="entry name" value="CHITIN SYNTHASE REGULATORY FACTOR 2-RELATED"/>
    <property type="match status" value="1"/>
</dbReference>
<evidence type="ECO:0000313" key="1">
    <source>
        <dbReference type="EMBL" id="EJK71000.1"/>
    </source>
</evidence>
<dbReference type="InterPro" id="IPR011990">
    <property type="entry name" value="TPR-like_helical_dom_sf"/>
</dbReference>
<organism evidence="1 2">
    <name type="scientific">Thalassiosira oceanica</name>
    <name type="common">Marine diatom</name>
    <dbReference type="NCBI Taxonomy" id="159749"/>
    <lineage>
        <taxon>Eukaryota</taxon>
        <taxon>Sar</taxon>
        <taxon>Stramenopiles</taxon>
        <taxon>Ochrophyta</taxon>
        <taxon>Bacillariophyta</taxon>
        <taxon>Coscinodiscophyceae</taxon>
        <taxon>Thalassiosirophycidae</taxon>
        <taxon>Thalassiosirales</taxon>
        <taxon>Thalassiosiraceae</taxon>
        <taxon>Thalassiosira</taxon>
    </lineage>
</organism>
<dbReference type="InterPro" id="IPR052945">
    <property type="entry name" value="Mitotic_Regulator"/>
</dbReference>
<evidence type="ECO:0000313" key="2">
    <source>
        <dbReference type="Proteomes" id="UP000266841"/>
    </source>
</evidence>
<proteinExistence type="predicted"/>
<accession>K0SZX0</accession>
<dbReference type="EMBL" id="AGNL01007769">
    <property type="protein sequence ID" value="EJK71000.1"/>
    <property type="molecule type" value="Genomic_DNA"/>
</dbReference>
<name>K0SZX0_THAOC</name>
<protein>
    <submittedName>
        <fullName evidence="1">Uncharacterized protein</fullName>
    </submittedName>
</protein>
<keyword evidence="2" id="KW-1185">Reference proteome</keyword>
<reference evidence="1 2" key="1">
    <citation type="journal article" date="2012" name="Genome Biol.">
        <title>Genome and low-iron response of an oceanic diatom adapted to chronic iron limitation.</title>
        <authorList>
            <person name="Lommer M."/>
            <person name="Specht M."/>
            <person name="Roy A.S."/>
            <person name="Kraemer L."/>
            <person name="Andreson R."/>
            <person name="Gutowska M.A."/>
            <person name="Wolf J."/>
            <person name="Bergner S.V."/>
            <person name="Schilhabel M.B."/>
            <person name="Klostermeier U.C."/>
            <person name="Beiko R.G."/>
            <person name="Rosenstiel P."/>
            <person name="Hippler M."/>
            <person name="Laroche J."/>
        </authorList>
    </citation>
    <scope>NUCLEOTIDE SEQUENCE [LARGE SCALE GENOMIC DNA]</scope>
    <source>
        <strain evidence="1 2">CCMP1005</strain>
    </source>
</reference>
<feature type="non-terminal residue" evidence="1">
    <location>
        <position position="248"/>
    </location>
</feature>